<keyword evidence="4" id="KW-1003">Cell membrane</keyword>
<evidence type="ECO:0000259" key="16">
    <source>
        <dbReference type="PROSITE" id="PS50112"/>
    </source>
</evidence>
<keyword evidence="6" id="KW-0808">Transferase</keyword>
<dbReference type="GO" id="GO:0000155">
    <property type="term" value="F:phosphorelay sensor kinase activity"/>
    <property type="evidence" value="ECO:0007669"/>
    <property type="project" value="InterPro"/>
</dbReference>
<dbReference type="InterPro" id="IPR013767">
    <property type="entry name" value="PAS_fold"/>
</dbReference>
<dbReference type="Gene3D" id="1.10.287.130">
    <property type="match status" value="1"/>
</dbReference>
<dbReference type="Gene3D" id="3.30.565.10">
    <property type="entry name" value="Histidine kinase-like ATPase, C-terminal domain"/>
    <property type="match status" value="1"/>
</dbReference>
<protein>
    <recommendedName>
        <fullName evidence="3">histidine kinase</fullName>
        <ecNumber evidence="3">2.7.13.3</ecNumber>
    </recommendedName>
</protein>
<dbReference type="GO" id="GO:0007234">
    <property type="term" value="P:osmosensory signaling via phosphorelay pathway"/>
    <property type="evidence" value="ECO:0007669"/>
    <property type="project" value="TreeGrafter"/>
</dbReference>
<dbReference type="PROSITE" id="PS50109">
    <property type="entry name" value="HIS_KIN"/>
    <property type="match status" value="1"/>
</dbReference>
<evidence type="ECO:0000256" key="2">
    <source>
        <dbReference type="ARBA" id="ARBA00004651"/>
    </source>
</evidence>
<dbReference type="SUPFAM" id="SSF55785">
    <property type="entry name" value="PYP-like sensor domain (PAS domain)"/>
    <property type="match status" value="1"/>
</dbReference>
<accession>A0A212KFH3</accession>
<dbReference type="InterPro" id="IPR036890">
    <property type="entry name" value="HATPase_C_sf"/>
</dbReference>
<dbReference type="SMART" id="SM00304">
    <property type="entry name" value="HAMP"/>
    <property type="match status" value="1"/>
</dbReference>
<dbReference type="InterPro" id="IPR004358">
    <property type="entry name" value="Sig_transdc_His_kin-like_C"/>
</dbReference>
<evidence type="ECO:0000256" key="8">
    <source>
        <dbReference type="ARBA" id="ARBA00022741"/>
    </source>
</evidence>
<dbReference type="InterPro" id="IPR003660">
    <property type="entry name" value="HAMP_dom"/>
</dbReference>
<evidence type="ECO:0000256" key="4">
    <source>
        <dbReference type="ARBA" id="ARBA00022475"/>
    </source>
</evidence>
<dbReference type="GO" id="GO:0006355">
    <property type="term" value="P:regulation of DNA-templated transcription"/>
    <property type="evidence" value="ECO:0007669"/>
    <property type="project" value="InterPro"/>
</dbReference>
<dbReference type="InterPro" id="IPR003594">
    <property type="entry name" value="HATPase_dom"/>
</dbReference>
<gene>
    <name evidence="18" type="ORF">KL86DPRO_60105</name>
</gene>
<dbReference type="GO" id="GO:0005886">
    <property type="term" value="C:plasma membrane"/>
    <property type="evidence" value="ECO:0007669"/>
    <property type="project" value="UniProtKB-SubCell"/>
</dbReference>
<dbReference type="SMART" id="SM00388">
    <property type="entry name" value="HisKA"/>
    <property type="match status" value="1"/>
</dbReference>
<evidence type="ECO:0000259" key="17">
    <source>
        <dbReference type="PROSITE" id="PS50885"/>
    </source>
</evidence>
<dbReference type="NCBIfam" id="TIGR00229">
    <property type="entry name" value="sensory_box"/>
    <property type="match status" value="1"/>
</dbReference>
<feature type="transmembrane region" description="Helical" evidence="14">
    <location>
        <begin position="296"/>
        <end position="318"/>
    </location>
</feature>
<comment type="catalytic activity">
    <reaction evidence="1">
        <text>ATP + protein L-histidine = ADP + protein N-phospho-L-histidine.</text>
        <dbReference type="EC" id="2.7.13.3"/>
    </reaction>
</comment>
<sequence length="735" mass="82511">MIAFLKSLFIIPTEGITTRERERLRRRRELISVSGALVLALVLTRVLFYLYDTGSALFITVFSLNFLLLLAIFVVVIRNTLKLLLERRRGVIGARLRTRMTLAFVIMTVTPCLLMFLITSKFVQISVDFWFKDQISGSMETALEVGRADLEKTERRILIQGMNIIAEASDKGILHPSPELDAYLRAERRENALPLIGILSDERRETLWHASPDAMESWRAGKAMFNWDTLEQQGSQTILSPGLEDDYVLSVQRLPAGGFFVSAQSMGPFFKTKMDRLAAASTEYKQLRQIRNEVKWMLYSGLSVLTMLIMLGAIWFGFRVAKEVTAPVLSLADAAQRIAKGELDVRLDGHAKDEIGMLIRAFNSMAADLETFRADLTGANNRLEEQNREIVQHSQYVEAILNNITSGVISVDHEGHINMVNTAACAILGSSKDVVGQDLVRFLPEEMGRQARAMFEQFRNRPLSTWQRQINMQLFGQERRLMVSAAGLVTPEGENRGFVAVFEDISEMERMQRMAAWREVARRIAHEIKNPLTPIKLSAQRLQRKFGNVVNDAAFSQSTELIVRQVENLQDMVQEFSAFAKLPEVDPKAGDITPLLTELAELFRNSHSQIQWVLDLPDSIPILPMDKNGLRRAFLNILANAAEAVEQTPAPQVRIGAAVDTARSVLRIAVEDNGQGLSENERSRLFEPYFSRKKGGTGLGLTIVRSIVSDHKGYVRADTSTLLGGAMITIELPLM</sequence>
<dbReference type="Pfam" id="PF19312">
    <property type="entry name" value="NtrY_N"/>
    <property type="match status" value="1"/>
</dbReference>
<dbReference type="SMART" id="SM00091">
    <property type="entry name" value="PAS"/>
    <property type="match status" value="1"/>
</dbReference>
<dbReference type="Gene3D" id="6.10.340.10">
    <property type="match status" value="1"/>
</dbReference>
<dbReference type="Pfam" id="PF00989">
    <property type="entry name" value="PAS"/>
    <property type="match status" value="1"/>
</dbReference>
<dbReference type="InterPro" id="IPR003661">
    <property type="entry name" value="HisK_dim/P_dom"/>
</dbReference>
<keyword evidence="10" id="KW-0067">ATP-binding</keyword>
<dbReference type="InterPro" id="IPR036097">
    <property type="entry name" value="HisK_dim/P_sf"/>
</dbReference>
<evidence type="ECO:0000256" key="14">
    <source>
        <dbReference type="SAM" id="Phobius"/>
    </source>
</evidence>
<dbReference type="CDD" id="cd00130">
    <property type="entry name" value="PAS"/>
    <property type="match status" value="1"/>
</dbReference>
<dbReference type="CDD" id="cd00082">
    <property type="entry name" value="HisKA"/>
    <property type="match status" value="1"/>
</dbReference>
<keyword evidence="9 18" id="KW-0418">Kinase</keyword>
<proteinExistence type="predicted"/>
<name>A0A212KFH3_9DELT</name>
<dbReference type="CDD" id="cd06225">
    <property type="entry name" value="HAMP"/>
    <property type="match status" value="1"/>
</dbReference>
<feature type="domain" description="PAS" evidence="16">
    <location>
        <begin position="393"/>
        <end position="433"/>
    </location>
</feature>
<keyword evidence="11 14" id="KW-1133">Transmembrane helix</keyword>
<dbReference type="SUPFAM" id="SSF158472">
    <property type="entry name" value="HAMP domain-like"/>
    <property type="match status" value="1"/>
</dbReference>
<evidence type="ECO:0000259" key="15">
    <source>
        <dbReference type="PROSITE" id="PS50109"/>
    </source>
</evidence>
<dbReference type="PIRSF" id="PIRSF037532">
    <property type="entry name" value="STHK_NtrY"/>
    <property type="match status" value="1"/>
</dbReference>
<feature type="domain" description="Histidine kinase" evidence="15">
    <location>
        <begin position="523"/>
        <end position="735"/>
    </location>
</feature>
<evidence type="ECO:0000256" key="9">
    <source>
        <dbReference type="ARBA" id="ARBA00022777"/>
    </source>
</evidence>
<dbReference type="PROSITE" id="PS50112">
    <property type="entry name" value="PAS"/>
    <property type="match status" value="1"/>
</dbReference>
<feature type="transmembrane region" description="Helical" evidence="14">
    <location>
        <begin position="57"/>
        <end position="77"/>
    </location>
</feature>
<dbReference type="InterPro" id="IPR035965">
    <property type="entry name" value="PAS-like_dom_sf"/>
</dbReference>
<keyword evidence="13 14" id="KW-0472">Membrane</keyword>
<keyword evidence="5" id="KW-0597">Phosphoprotein</keyword>
<feature type="transmembrane region" description="Helical" evidence="14">
    <location>
        <begin position="98"/>
        <end position="118"/>
    </location>
</feature>
<comment type="subcellular location">
    <subcellularLocation>
        <location evidence="2">Cell membrane</location>
        <topology evidence="2">Multi-pass membrane protein</topology>
    </subcellularLocation>
</comment>
<dbReference type="AlphaFoldDB" id="A0A212KFH3"/>
<evidence type="ECO:0000256" key="6">
    <source>
        <dbReference type="ARBA" id="ARBA00022679"/>
    </source>
</evidence>
<dbReference type="SUPFAM" id="SSF55874">
    <property type="entry name" value="ATPase domain of HSP90 chaperone/DNA topoisomerase II/histidine kinase"/>
    <property type="match status" value="1"/>
</dbReference>
<dbReference type="SUPFAM" id="SSF47384">
    <property type="entry name" value="Homodimeric domain of signal transducing histidine kinase"/>
    <property type="match status" value="1"/>
</dbReference>
<evidence type="ECO:0000313" key="18">
    <source>
        <dbReference type="EMBL" id="SBW10285.1"/>
    </source>
</evidence>
<evidence type="ECO:0000256" key="10">
    <source>
        <dbReference type="ARBA" id="ARBA00022840"/>
    </source>
</evidence>
<dbReference type="PANTHER" id="PTHR42878:SF7">
    <property type="entry name" value="SENSOR HISTIDINE KINASE GLRK"/>
    <property type="match status" value="1"/>
</dbReference>
<dbReference type="GO" id="GO:0005524">
    <property type="term" value="F:ATP binding"/>
    <property type="evidence" value="ECO:0007669"/>
    <property type="project" value="UniProtKB-KW"/>
</dbReference>
<keyword evidence="7 14" id="KW-0812">Transmembrane</keyword>
<dbReference type="PROSITE" id="PS50885">
    <property type="entry name" value="HAMP"/>
    <property type="match status" value="1"/>
</dbReference>
<organism evidence="18">
    <name type="scientific">uncultured delta proteobacterium</name>
    <dbReference type="NCBI Taxonomy" id="34034"/>
    <lineage>
        <taxon>Bacteria</taxon>
        <taxon>Deltaproteobacteria</taxon>
        <taxon>environmental samples</taxon>
    </lineage>
</organism>
<dbReference type="GO" id="GO:0030295">
    <property type="term" value="F:protein kinase activator activity"/>
    <property type="evidence" value="ECO:0007669"/>
    <property type="project" value="TreeGrafter"/>
</dbReference>
<dbReference type="InterPro" id="IPR017232">
    <property type="entry name" value="NtrY"/>
</dbReference>
<dbReference type="PANTHER" id="PTHR42878">
    <property type="entry name" value="TWO-COMPONENT HISTIDINE KINASE"/>
    <property type="match status" value="1"/>
</dbReference>
<dbReference type="Pfam" id="PF00512">
    <property type="entry name" value="HisKA"/>
    <property type="match status" value="1"/>
</dbReference>
<dbReference type="InterPro" id="IPR050351">
    <property type="entry name" value="BphY/WalK/GraS-like"/>
</dbReference>
<dbReference type="PRINTS" id="PR00344">
    <property type="entry name" value="BCTRLSENSOR"/>
</dbReference>
<dbReference type="Pfam" id="PF02518">
    <property type="entry name" value="HATPase_c"/>
    <property type="match status" value="1"/>
</dbReference>
<evidence type="ECO:0000256" key="11">
    <source>
        <dbReference type="ARBA" id="ARBA00022989"/>
    </source>
</evidence>
<feature type="transmembrane region" description="Helical" evidence="14">
    <location>
        <begin position="30"/>
        <end position="51"/>
    </location>
</feature>
<dbReference type="InterPro" id="IPR000014">
    <property type="entry name" value="PAS"/>
</dbReference>
<evidence type="ECO:0000256" key="1">
    <source>
        <dbReference type="ARBA" id="ARBA00000085"/>
    </source>
</evidence>
<dbReference type="SMART" id="SM00387">
    <property type="entry name" value="HATPase_c"/>
    <property type="match status" value="1"/>
</dbReference>
<dbReference type="EC" id="2.7.13.3" evidence="3"/>
<feature type="domain" description="HAMP" evidence="17">
    <location>
        <begin position="322"/>
        <end position="374"/>
    </location>
</feature>
<keyword evidence="8" id="KW-0547">Nucleotide-binding</keyword>
<dbReference type="GO" id="GO:0000156">
    <property type="term" value="F:phosphorelay response regulator activity"/>
    <property type="evidence" value="ECO:0007669"/>
    <property type="project" value="TreeGrafter"/>
</dbReference>
<keyword evidence="12" id="KW-0902">Two-component regulatory system</keyword>
<evidence type="ECO:0000256" key="5">
    <source>
        <dbReference type="ARBA" id="ARBA00022553"/>
    </source>
</evidence>
<evidence type="ECO:0000256" key="3">
    <source>
        <dbReference type="ARBA" id="ARBA00012438"/>
    </source>
</evidence>
<dbReference type="Pfam" id="PF00672">
    <property type="entry name" value="HAMP"/>
    <property type="match status" value="1"/>
</dbReference>
<reference evidence="18" key="1">
    <citation type="submission" date="2016-04" db="EMBL/GenBank/DDBJ databases">
        <authorList>
            <person name="Evans L.H."/>
            <person name="Alamgir A."/>
            <person name="Owens N."/>
            <person name="Weber N.D."/>
            <person name="Virtaneva K."/>
            <person name="Barbian K."/>
            <person name="Babar A."/>
            <person name="Rosenke K."/>
        </authorList>
    </citation>
    <scope>NUCLEOTIDE SEQUENCE</scope>
    <source>
        <strain evidence="18">86</strain>
    </source>
</reference>
<evidence type="ECO:0000256" key="12">
    <source>
        <dbReference type="ARBA" id="ARBA00023012"/>
    </source>
</evidence>
<evidence type="ECO:0000256" key="7">
    <source>
        <dbReference type="ARBA" id="ARBA00022692"/>
    </source>
</evidence>
<dbReference type="Gene3D" id="3.30.450.20">
    <property type="entry name" value="PAS domain"/>
    <property type="match status" value="1"/>
</dbReference>
<evidence type="ECO:0000256" key="13">
    <source>
        <dbReference type="ARBA" id="ARBA00023136"/>
    </source>
</evidence>
<dbReference type="EMBL" id="FLUQ01000006">
    <property type="protein sequence ID" value="SBW10285.1"/>
    <property type="molecule type" value="Genomic_DNA"/>
</dbReference>
<dbReference type="InterPro" id="IPR045671">
    <property type="entry name" value="NtrY-like_N"/>
</dbReference>
<dbReference type="InterPro" id="IPR005467">
    <property type="entry name" value="His_kinase_dom"/>
</dbReference>